<dbReference type="Gene3D" id="2.120.10.30">
    <property type="entry name" value="TolB, C-terminal domain"/>
    <property type="match status" value="1"/>
</dbReference>
<dbReference type="EMBL" id="QXFH01000072">
    <property type="protein sequence ID" value="RIV33059.1"/>
    <property type="molecule type" value="Genomic_DNA"/>
</dbReference>
<keyword evidence="4" id="KW-1185">Reference proteome</keyword>
<gene>
    <name evidence="3" type="ORF">D2V08_11665</name>
</gene>
<dbReference type="GO" id="GO:0016787">
    <property type="term" value="F:hydrolase activity"/>
    <property type="evidence" value="ECO:0007669"/>
    <property type="project" value="UniProtKB-KW"/>
</dbReference>
<sequence length="331" mass="36057">MKNLPFLILTITLGCFAQQKTTGKLVAEDDAFYNYVDKEAKIEVLAEGFIWSEGPVWIKDQGFLLFSDVPQNTIFKWKDGEGLSEFLKPSGYTGVLPYSREPGSNGLTISNDGELVLSEHGDRRISKMPLVGGGKFTLADTWMGKRFNSPNDVVQASNGTYYFTDPPYGLPGQQDSDLREIDAFGVYKIDTNGGVEMVIKNLTRPNGVALSPDEKTLYVNQSDSSAPYIMAYNIKNDGSLDKGHIFFDATSLLESGLVGSLDGIKVAQDGTIFSTGPSGVLVITPEGILLGRIETGQRTANCAWGEDGSVLYMTADNYLMKIQTKTKGTGF</sequence>
<dbReference type="PANTHER" id="PTHR47572:SF4">
    <property type="entry name" value="LACTONASE DRP35"/>
    <property type="match status" value="1"/>
</dbReference>
<evidence type="ECO:0000313" key="4">
    <source>
        <dbReference type="Proteomes" id="UP000266067"/>
    </source>
</evidence>
<dbReference type="RefSeq" id="WP_119608317.1">
    <property type="nucleotide sequence ID" value="NZ_QXFH01000072.1"/>
</dbReference>
<evidence type="ECO:0000259" key="2">
    <source>
        <dbReference type="Pfam" id="PF08450"/>
    </source>
</evidence>
<dbReference type="AlphaFoldDB" id="A0A3A1N6C2"/>
<dbReference type="InterPro" id="IPR013658">
    <property type="entry name" value="SGL"/>
</dbReference>
<dbReference type="PROSITE" id="PS51257">
    <property type="entry name" value="PROKAR_LIPOPROTEIN"/>
    <property type="match status" value="1"/>
</dbReference>
<evidence type="ECO:0000313" key="3">
    <source>
        <dbReference type="EMBL" id="RIV33059.1"/>
    </source>
</evidence>
<dbReference type="Pfam" id="PF08450">
    <property type="entry name" value="SGL"/>
    <property type="match status" value="1"/>
</dbReference>
<comment type="caution">
    <text evidence="3">The sequence shown here is derived from an EMBL/GenBank/DDBJ whole genome shotgun (WGS) entry which is preliminary data.</text>
</comment>
<proteinExistence type="predicted"/>
<dbReference type="Proteomes" id="UP000266067">
    <property type="component" value="Unassembled WGS sequence"/>
</dbReference>
<name>A0A3A1N6C2_9FLAO</name>
<dbReference type="InterPro" id="IPR051262">
    <property type="entry name" value="SMP-30/CGR1_Lactonase"/>
</dbReference>
<feature type="domain" description="SMP-30/Gluconolactonase/LRE-like region" evidence="2">
    <location>
        <begin position="51"/>
        <end position="315"/>
    </location>
</feature>
<dbReference type="OrthoDB" id="241638at2"/>
<dbReference type="SUPFAM" id="SSF63829">
    <property type="entry name" value="Calcium-dependent phosphotriesterase"/>
    <property type="match status" value="1"/>
</dbReference>
<reference evidence="3 4" key="1">
    <citation type="submission" date="2018-08" db="EMBL/GenBank/DDBJ databases">
        <title>Proposal of Muricauda 72 sp.nov. and Muricauda NH166 sp.nov., isolated from seawater.</title>
        <authorList>
            <person name="Cheng H."/>
            <person name="Wu Y.-H."/>
            <person name="Guo L.-L."/>
            <person name="Xu X.-W."/>
        </authorList>
    </citation>
    <scope>NUCLEOTIDE SEQUENCE [LARGE SCALE GENOMIC DNA]</scope>
    <source>
        <strain evidence="3 4">KCTC 22173</strain>
    </source>
</reference>
<dbReference type="InterPro" id="IPR011042">
    <property type="entry name" value="6-blade_b-propeller_TolB-like"/>
</dbReference>
<protein>
    <submittedName>
        <fullName evidence="3">SMP-30/gluconolactonase/LRE family protein</fullName>
    </submittedName>
</protein>
<keyword evidence="1" id="KW-0378">Hydrolase</keyword>
<evidence type="ECO:0000256" key="1">
    <source>
        <dbReference type="ARBA" id="ARBA00022801"/>
    </source>
</evidence>
<organism evidence="3 4">
    <name type="scientific">Flagellimonas lutimaris</name>
    <dbReference type="NCBI Taxonomy" id="475082"/>
    <lineage>
        <taxon>Bacteria</taxon>
        <taxon>Pseudomonadati</taxon>
        <taxon>Bacteroidota</taxon>
        <taxon>Flavobacteriia</taxon>
        <taxon>Flavobacteriales</taxon>
        <taxon>Flavobacteriaceae</taxon>
        <taxon>Flagellimonas</taxon>
    </lineage>
</organism>
<accession>A0A3A1N6C2</accession>
<dbReference type="PANTHER" id="PTHR47572">
    <property type="entry name" value="LIPOPROTEIN-RELATED"/>
    <property type="match status" value="1"/>
</dbReference>